<dbReference type="RefSeq" id="WP_123808590.1">
    <property type="nucleotide sequence ID" value="NZ_RKRK01000006.1"/>
</dbReference>
<protein>
    <recommendedName>
        <fullName evidence="3">HK97 gp10 family phage protein</fullName>
    </recommendedName>
</protein>
<dbReference type="EMBL" id="RKRK01000006">
    <property type="protein sequence ID" value="RPF54734.1"/>
    <property type="molecule type" value="Genomic_DNA"/>
</dbReference>
<reference evidence="1 2" key="1">
    <citation type="submission" date="2018-11" db="EMBL/GenBank/DDBJ databases">
        <title>Genomic Encyclopedia of Type Strains, Phase IV (KMG-IV): sequencing the most valuable type-strain genomes for metagenomic binning, comparative biology and taxonomic classification.</title>
        <authorList>
            <person name="Goeker M."/>
        </authorList>
    </citation>
    <scope>NUCLEOTIDE SEQUENCE [LARGE SCALE GENOMIC DNA]</scope>
    <source>
        <strain evidence="1 2">DSM 29158</strain>
    </source>
</reference>
<evidence type="ECO:0000313" key="2">
    <source>
        <dbReference type="Proteomes" id="UP000277108"/>
    </source>
</evidence>
<dbReference type="OrthoDB" id="2919323at2"/>
<keyword evidence="2" id="KW-1185">Reference proteome</keyword>
<organism evidence="1 2">
    <name type="scientific">Abyssicoccus albus</name>
    <dbReference type="NCBI Taxonomy" id="1817405"/>
    <lineage>
        <taxon>Bacteria</taxon>
        <taxon>Bacillati</taxon>
        <taxon>Bacillota</taxon>
        <taxon>Bacilli</taxon>
        <taxon>Bacillales</taxon>
        <taxon>Abyssicoccaceae</taxon>
    </lineage>
</organism>
<gene>
    <name evidence="1" type="ORF">EDD62_1694</name>
</gene>
<comment type="caution">
    <text evidence="1">The sequence shown here is derived from an EMBL/GenBank/DDBJ whole genome shotgun (WGS) entry which is preliminary data.</text>
</comment>
<evidence type="ECO:0008006" key="3">
    <source>
        <dbReference type="Google" id="ProtNLM"/>
    </source>
</evidence>
<accession>A0A3N5BB39</accession>
<dbReference type="AlphaFoldDB" id="A0A3N5BB39"/>
<evidence type="ECO:0000313" key="1">
    <source>
        <dbReference type="EMBL" id="RPF54734.1"/>
    </source>
</evidence>
<sequence>MARKLAKIRVRGMTTLMRDISPVKATKALREVDREIGLIADELSNKMANDAPILTGALRNSLLNGVMKTGDLQYDINVDLDNVPYTWRQNYEHKTKRYFITRNAKIYDKGFGQRLQERLDNVW</sequence>
<name>A0A3N5BB39_9BACL</name>
<dbReference type="Proteomes" id="UP000277108">
    <property type="component" value="Unassembled WGS sequence"/>
</dbReference>
<proteinExistence type="predicted"/>